<sequence length="281" mass="30281">MRIDAHHHIWDLTVRPQDWMTPDVAAVIGRSFSIADWTEAATASGVDRSIIVQTVTDPAETPEMLEIAAAHEQVAGVVGWLRFDDTVEAQIDGVRSGAGADKWVGVRDLAEYVTDPRWLASDTAIGCIGTVGAAGLTVDLLTRPHQLPAAVEAVRANPDVHFVVDHLSKPDIAGGRLAEWQQLINQLAPYENVACKVSGLVTEARAGWQPADLAPYVDTVLESFGPGRLMFGSDWPVCLLATDYAGVVAAAEALTGQLSQPETDQFWSGTATRWYRLDGDV</sequence>
<evidence type="ECO:0000313" key="3">
    <source>
        <dbReference type="EMBL" id="MBM7798011.1"/>
    </source>
</evidence>
<dbReference type="Proteomes" id="UP000704762">
    <property type="component" value="Unassembled WGS sequence"/>
</dbReference>
<comment type="caution">
    <text evidence="3">The sequence shown here is derived from an EMBL/GenBank/DDBJ whole genome shotgun (WGS) entry which is preliminary data.</text>
</comment>
<feature type="domain" description="Amidohydrolase-related" evidence="2">
    <location>
        <begin position="3"/>
        <end position="277"/>
    </location>
</feature>
<accession>A0ABS2RG88</accession>
<reference evidence="3 4" key="1">
    <citation type="submission" date="2021-01" db="EMBL/GenBank/DDBJ databases">
        <title>Sequencing the genomes of 1000 actinobacteria strains.</title>
        <authorList>
            <person name="Klenk H.-P."/>
        </authorList>
    </citation>
    <scope>NUCLEOTIDE SEQUENCE [LARGE SCALE GENOMIC DNA]</scope>
    <source>
        <strain evidence="3 4">DSM 18662</strain>
    </source>
</reference>
<evidence type="ECO:0000313" key="4">
    <source>
        <dbReference type="Proteomes" id="UP000704762"/>
    </source>
</evidence>
<dbReference type="InterPro" id="IPR006680">
    <property type="entry name" value="Amidohydro-rel"/>
</dbReference>
<dbReference type="InterPro" id="IPR032466">
    <property type="entry name" value="Metal_Hydrolase"/>
</dbReference>
<name>A0ABS2RG88_9ACTN</name>
<evidence type="ECO:0000259" key="2">
    <source>
        <dbReference type="Pfam" id="PF04909"/>
    </source>
</evidence>
<dbReference type="EMBL" id="JAFBCF010000001">
    <property type="protein sequence ID" value="MBM7798011.1"/>
    <property type="molecule type" value="Genomic_DNA"/>
</dbReference>
<dbReference type="Pfam" id="PF04909">
    <property type="entry name" value="Amidohydro_2"/>
    <property type="match status" value="1"/>
</dbReference>
<keyword evidence="4" id="KW-1185">Reference proteome</keyword>
<protein>
    <submittedName>
        <fullName evidence="3">L-fuconolactonase</fullName>
        <ecNumber evidence="3">3.1.1.-</ecNumber>
    </submittedName>
</protein>
<dbReference type="SUPFAM" id="SSF51556">
    <property type="entry name" value="Metallo-dependent hydrolases"/>
    <property type="match status" value="1"/>
</dbReference>
<dbReference type="PANTHER" id="PTHR43569:SF2">
    <property type="entry name" value="AMIDOHYDROLASE-RELATED DOMAIN-CONTAINING PROTEIN"/>
    <property type="match status" value="1"/>
</dbReference>
<keyword evidence="3" id="KW-0378">Hydrolase</keyword>
<comment type="similarity">
    <text evidence="1">Belongs to the metallo-dependent hydrolases superfamily.</text>
</comment>
<dbReference type="PANTHER" id="PTHR43569">
    <property type="entry name" value="AMIDOHYDROLASE"/>
    <property type="match status" value="1"/>
</dbReference>
<organism evidence="3 4">
    <name type="scientific">Microlunatus panaciterrae</name>
    <dbReference type="NCBI Taxonomy" id="400768"/>
    <lineage>
        <taxon>Bacteria</taxon>
        <taxon>Bacillati</taxon>
        <taxon>Actinomycetota</taxon>
        <taxon>Actinomycetes</taxon>
        <taxon>Propionibacteriales</taxon>
        <taxon>Propionibacteriaceae</taxon>
        <taxon>Microlunatus</taxon>
    </lineage>
</organism>
<dbReference type="EC" id="3.1.1.-" evidence="3"/>
<dbReference type="GO" id="GO:0016787">
    <property type="term" value="F:hydrolase activity"/>
    <property type="evidence" value="ECO:0007669"/>
    <property type="project" value="UniProtKB-KW"/>
</dbReference>
<evidence type="ECO:0000256" key="1">
    <source>
        <dbReference type="ARBA" id="ARBA00038310"/>
    </source>
</evidence>
<dbReference type="InterPro" id="IPR052350">
    <property type="entry name" value="Metallo-dep_Lactonases"/>
</dbReference>
<proteinExistence type="inferred from homology"/>
<gene>
    <name evidence="3" type="ORF">JOE57_000932</name>
</gene>
<dbReference type="RefSeq" id="WP_204916627.1">
    <property type="nucleotide sequence ID" value="NZ_BAAAQP010000011.1"/>
</dbReference>
<dbReference type="Gene3D" id="3.20.20.140">
    <property type="entry name" value="Metal-dependent hydrolases"/>
    <property type="match status" value="1"/>
</dbReference>